<feature type="chain" id="PRO_5046993084" description="DUF5105 domain-containing protein" evidence="1">
    <location>
        <begin position="22"/>
        <end position="288"/>
    </location>
</feature>
<evidence type="ECO:0008006" key="4">
    <source>
        <dbReference type="Google" id="ProtNLM"/>
    </source>
</evidence>
<evidence type="ECO:0000313" key="3">
    <source>
        <dbReference type="Proteomes" id="UP001637994"/>
    </source>
</evidence>
<accession>A0ABW9MCJ2</accession>
<comment type="caution">
    <text evidence="2">The sequence shown here is derived from an EMBL/GenBank/DDBJ whole genome shotgun (WGS) entry which is preliminary data.</text>
</comment>
<dbReference type="RefSeq" id="WP_410035234.1">
    <property type="nucleotide sequence ID" value="NZ_JBGMEF010000011.1"/>
</dbReference>
<keyword evidence="3" id="KW-1185">Reference proteome</keyword>
<keyword evidence="1" id="KW-0732">Signal</keyword>
<name>A0ABW9MCJ2_9FIRM</name>
<evidence type="ECO:0000313" key="2">
    <source>
        <dbReference type="EMBL" id="MFO3666598.1"/>
    </source>
</evidence>
<feature type="signal peptide" evidence="1">
    <location>
        <begin position="1"/>
        <end position="21"/>
    </location>
</feature>
<dbReference type="PROSITE" id="PS51257">
    <property type="entry name" value="PROKAR_LIPOPROTEIN"/>
    <property type="match status" value="1"/>
</dbReference>
<reference evidence="2 3" key="1">
    <citation type="journal article" date="2025" name="Anaerobe">
        <title>Description of Anaerococcus kampingiae sp. nov., Anaerococcus groningensis sp. nov., Anaerococcus martiniensis sp. nov., and Anaerococcus cruorum sp. nov., isolated from human clinical specimens.</title>
        <authorList>
            <person name="Boiten K.E."/>
            <person name="Meijer J."/>
            <person name="van Wezel E.M."/>
            <person name="Veloo A.C.M."/>
        </authorList>
    </citation>
    <scope>NUCLEOTIDE SEQUENCE [LARGE SCALE GENOMIC DNA]</scope>
    <source>
        <strain evidence="2 3">ENR0874</strain>
    </source>
</reference>
<gene>
    <name evidence="2" type="ORF">ACCQ42_02275</name>
</gene>
<evidence type="ECO:0000256" key="1">
    <source>
        <dbReference type="SAM" id="SignalP"/>
    </source>
</evidence>
<dbReference type="EMBL" id="JBGMEF010000011">
    <property type="protein sequence ID" value="MFO3666598.1"/>
    <property type="molecule type" value="Genomic_DNA"/>
</dbReference>
<sequence length="288" mass="32894">MRKIKNLLALGLCVLALSACAKKEKPKADVKENTENKLESVMVKDDIGDALLKYTFIDKNIKDEDKAFVLSVLRLVDEKRSEEFSNLLADDYRKLMDNDKIAASFKPIDDYGHIGGIKAITNETSETTDGTIIRVISINEEGSLEFTLVRNKDGKLTNYQISPYSFEKEQKYMTEKYQDELQKANNLVNLIYNQRKEEFDQETPDLADKEEIYQALQEAFDEAGGITGMEYQFLSNPNLKDLKDKKDMVNIFITAVSKDKDNLELLFAFDQEGKLKSIILKPNLEAEE</sequence>
<protein>
    <recommendedName>
        <fullName evidence="4">DUF5105 domain-containing protein</fullName>
    </recommendedName>
</protein>
<dbReference type="Proteomes" id="UP001637994">
    <property type="component" value="Unassembled WGS sequence"/>
</dbReference>
<organism evidence="2 3">
    <name type="scientific">Anaerococcus kampingae</name>
    <dbReference type="NCBI Taxonomy" id="3115614"/>
    <lineage>
        <taxon>Bacteria</taxon>
        <taxon>Bacillati</taxon>
        <taxon>Bacillota</taxon>
        <taxon>Tissierellia</taxon>
        <taxon>Tissierellales</taxon>
        <taxon>Peptoniphilaceae</taxon>
        <taxon>Anaerococcus</taxon>
    </lineage>
</organism>
<proteinExistence type="predicted"/>